<evidence type="ECO:0000313" key="3">
    <source>
        <dbReference type="EMBL" id="RKR06687.1"/>
    </source>
</evidence>
<gene>
    <name evidence="3" type="ORF">C7446_0679</name>
</gene>
<dbReference type="EMBL" id="RBIN01000002">
    <property type="protein sequence ID" value="RKR06687.1"/>
    <property type="molecule type" value="Genomic_DNA"/>
</dbReference>
<organism evidence="3 4">
    <name type="scientific">Kushneria sinocarnis</name>
    <dbReference type="NCBI Taxonomy" id="595502"/>
    <lineage>
        <taxon>Bacteria</taxon>
        <taxon>Pseudomonadati</taxon>
        <taxon>Pseudomonadota</taxon>
        <taxon>Gammaproteobacteria</taxon>
        <taxon>Oceanospirillales</taxon>
        <taxon>Halomonadaceae</taxon>
        <taxon>Kushneria</taxon>
    </lineage>
</organism>
<sequence>MSQVTNGGWLMSNGLYSLFDISVDFDQSHLFFPRLVSWALVIVFLLILITRARPILQALTDRSRGVIFDRHTDRFRFAGTMVLLVSYFIAMQALGQLWPYTGYGFLFGSMVFILLLSLLYLHERTRRNLSVIGLNAVIAPLMAWLILAGLFNITLP</sequence>
<dbReference type="OrthoDB" id="6088936at2"/>
<reference evidence="3 4" key="1">
    <citation type="submission" date="2018-10" db="EMBL/GenBank/DDBJ databases">
        <title>Genomic Encyclopedia of Type Strains, Phase IV (KMG-IV): sequencing the most valuable type-strain genomes for metagenomic binning, comparative biology and taxonomic classification.</title>
        <authorList>
            <person name="Goeker M."/>
        </authorList>
    </citation>
    <scope>NUCLEOTIDE SEQUENCE [LARGE SCALE GENOMIC DNA]</scope>
    <source>
        <strain evidence="3 4">DSM 23229</strain>
    </source>
</reference>
<keyword evidence="4" id="KW-1185">Reference proteome</keyword>
<feature type="transmembrane region" description="Helical" evidence="1">
    <location>
        <begin position="75"/>
        <end position="94"/>
    </location>
</feature>
<dbReference type="AlphaFoldDB" id="A0A420WZH9"/>
<dbReference type="InterPro" id="IPR009936">
    <property type="entry name" value="DUF1468"/>
</dbReference>
<keyword evidence="1" id="KW-0472">Membrane</keyword>
<evidence type="ECO:0000313" key="4">
    <source>
        <dbReference type="Proteomes" id="UP000281975"/>
    </source>
</evidence>
<feature type="domain" description="DUF1468" evidence="2">
    <location>
        <begin position="30"/>
        <end position="156"/>
    </location>
</feature>
<keyword evidence="1" id="KW-1133">Transmembrane helix</keyword>
<comment type="caution">
    <text evidence="3">The sequence shown here is derived from an EMBL/GenBank/DDBJ whole genome shotgun (WGS) entry which is preliminary data.</text>
</comment>
<dbReference type="Proteomes" id="UP000281975">
    <property type="component" value="Unassembled WGS sequence"/>
</dbReference>
<evidence type="ECO:0000256" key="1">
    <source>
        <dbReference type="SAM" id="Phobius"/>
    </source>
</evidence>
<feature type="transmembrane region" description="Helical" evidence="1">
    <location>
        <begin position="100"/>
        <end position="121"/>
    </location>
</feature>
<feature type="transmembrane region" description="Helical" evidence="1">
    <location>
        <begin position="35"/>
        <end position="54"/>
    </location>
</feature>
<evidence type="ECO:0000259" key="2">
    <source>
        <dbReference type="Pfam" id="PF07331"/>
    </source>
</evidence>
<keyword evidence="1" id="KW-0812">Transmembrane</keyword>
<dbReference type="Pfam" id="PF07331">
    <property type="entry name" value="TctB"/>
    <property type="match status" value="1"/>
</dbReference>
<accession>A0A420WZH9</accession>
<protein>
    <submittedName>
        <fullName evidence="3">Tripartite tricarboxylate transporter TctB family protein</fullName>
    </submittedName>
</protein>
<feature type="transmembrane region" description="Helical" evidence="1">
    <location>
        <begin position="133"/>
        <end position="155"/>
    </location>
</feature>
<name>A0A420WZH9_9GAMM</name>
<proteinExistence type="predicted"/>